<dbReference type="Pfam" id="PF14559">
    <property type="entry name" value="TPR_19"/>
    <property type="match status" value="1"/>
</dbReference>
<accession>A0ABT4Q554</accession>
<feature type="repeat" description="TPR" evidence="3">
    <location>
        <begin position="169"/>
        <end position="202"/>
    </location>
</feature>
<keyword evidence="2 3" id="KW-0802">TPR repeat</keyword>
<evidence type="ECO:0000313" key="6">
    <source>
        <dbReference type="Proteomes" id="UP001527882"/>
    </source>
</evidence>
<dbReference type="InterPro" id="IPR011990">
    <property type="entry name" value="TPR-like_helical_dom_sf"/>
</dbReference>
<evidence type="ECO:0000256" key="2">
    <source>
        <dbReference type="ARBA" id="ARBA00022803"/>
    </source>
</evidence>
<feature type="transmembrane region" description="Helical" evidence="4">
    <location>
        <begin position="6"/>
        <end position="31"/>
    </location>
</feature>
<dbReference type="SMART" id="SM00028">
    <property type="entry name" value="TPR"/>
    <property type="match status" value="3"/>
</dbReference>
<dbReference type="PROSITE" id="PS50005">
    <property type="entry name" value="TPR"/>
    <property type="match status" value="1"/>
</dbReference>
<dbReference type="Proteomes" id="UP001527882">
    <property type="component" value="Unassembled WGS sequence"/>
</dbReference>
<evidence type="ECO:0000256" key="4">
    <source>
        <dbReference type="SAM" id="Phobius"/>
    </source>
</evidence>
<dbReference type="SUPFAM" id="SSF48452">
    <property type="entry name" value="TPR-like"/>
    <property type="match status" value="1"/>
</dbReference>
<sequence length="220" mass="25805">MGKLLIFALLWRLTGNPLLALLVVVIVLYFLDRRFIGLTPNVLKPLQRMRRLSRLREELRLNPHHTSVKLEMARLEMERKKYAEAEKLLRQTAEVMEDSAEVLAELGICELKLGRLDEGERHILEAAHRNPRVKYGEPFLRLGEAYAEKDPAKAVAYLRRFGEVNSSSCEAYYRLGGLYKRLGQQEEASRAFRETTQLYRSLPKYKRRQERRYALLARFK</sequence>
<dbReference type="Gene3D" id="1.25.40.10">
    <property type="entry name" value="Tetratricopeptide repeat domain"/>
    <property type="match status" value="1"/>
</dbReference>
<name>A0ABT4Q554_9BACL</name>
<evidence type="ECO:0000256" key="3">
    <source>
        <dbReference type="PROSITE-ProRule" id="PRU00339"/>
    </source>
</evidence>
<dbReference type="RefSeq" id="WP_269880387.1">
    <property type="nucleotide sequence ID" value="NZ_JAQAGZ010000003.1"/>
</dbReference>
<keyword evidence="4" id="KW-0812">Transmembrane</keyword>
<dbReference type="Pfam" id="PF13174">
    <property type="entry name" value="TPR_6"/>
    <property type="match status" value="1"/>
</dbReference>
<gene>
    <name evidence="5" type="ORF">O9H85_06070</name>
</gene>
<evidence type="ECO:0000256" key="1">
    <source>
        <dbReference type="ARBA" id="ARBA00022737"/>
    </source>
</evidence>
<keyword evidence="4" id="KW-0472">Membrane</keyword>
<protein>
    <submittedName>
        <fullName evidence="5">Tetratricopeptide repeat protein</fullName>
    </submittedName>
</protein>
<dbReference type="PANTHER" id="PTHR44227">
    <property type="match status" value="1"/>
</dbReference>
<comment type="caution">
    <text evidence="5">The sequence shown here is derived from an EMBL/GenBank/DDBJ whole genome shotgun (WGS) entry which is preliminary data.</text>
</comment>
<dbReference type="InterPro" id="IPR052346">
    <property type="entry name" value="O-mannosyl-transferase_TMTC"/>
</dbReference>
<keyword evidence="6" id="KW-1185">Reference proteome</keyword>
<keyword evidence="1" id="KW-0677">Repeat</keyword>
<evidence type="ECO:0000313" key="5">
    <source>
        <dbReference type="EMBL" id="MCZ8511997.1"/>
    </source>
</evidence>
<dbReference type="InterPro" id="IPR019734">
    <property type="entry name" value="TPR_rpt"/>
</dbReference>
<dbReference type="PANTHER" id="PTHR44227:SF3">
    <property type="entry name" value="PROTEIN O-MANNOSYL-TRANSFERASE TMTC4"/>
    <property type="match status" value="1"/>
</dbReference>
<reference evidence="5 6" key="1">
    <citation type="submission" date="2022-12" db="EMBL/GenBank/DDBJ databases">
        <title>Draft genome sequence of Paenibacillus sp. dW9.</title>
        <authorList>
            <person name="Choi E.-W."/>
            <person name="Kim D.-U."/>
        </authorList>
    </citation>
    <scope>NUCLEOTIDE SEQUENCE [LARGE SCALE GENOMIC DNA]</scope>
    <source>
        <strain evidence="6">dW9</strain>
    </source>
</reference>
<proteinExistence type="predicted"/>
<dbReference type="EMBL" id="JAQAGZ010000003">
    <property type="protein sequence ID" value="MCZ8511997.1"/>
    <property type="molecule type" value="Genomic_DNA"/>
</dbReference>
<organism evidence="5 6">
    <name type="scientific">Paenibacillus gyeongsangnamensis</name>
    <dbReference type="NCBI Taxonomy" id="3388067"/>
    <lineage>
        <taxon>Bacteria</taxon>
        <taxon>Bacillati</taxon>
        <taxon>Bacillota</taxon>
        <taxon>Bacilli</taxon>
        <taxon>Bacillales</taxon>
        <taxon>Paenibacillaceae</taxon>
        <taxon>Paenibacillus</taxon>
    </lineage>
</organism>
<keyword evidence="4" id="KW-1133">Transmembrane helix</keyword>
<dbReference type="Pfam" id="PF13181">
    <property type="entry name" value="TPR_8"/>
    <property type="match status" value="1"/>
</dbReference>